<sequence>MRLFSSGTTGLPKAAITTHLNLIAQHELVYEHGSVGDFTHVSLFALPMFHAAMAPRAHTSAFRMRAGDTSYIMRRFDLEAFMRCIQDYGVTDLAVVPPMAVALIMTPLNKKYSLKSLRFGTCGAAPLRPEPQDRLRRLMGEDAPMTQVWGMTETTCIATRFEYPETDETGSVGYFLPNLDAKLVDDDGKDVSAYDVRGELCVRGPTVIPGYFENPAADRA</sequence>
<dbReference type="Proteomes" id="UP001186974">
    <property type="component" value="Unassembled WGS sequence"/>
</dbReference>
<proteinExistence type="predicted"/>
<keyword evidence="2" id="KW-1185">Reference proteome</keyword>
<comment type="caution">
    <text evidence="1">The sequence shown here is derived from an EMBL/GenBank/DDBJ whole genome shotgun (WGS) entry which is preliminary data.</text>
</comment>
<dbReference type="EMBL" id="JAWDJW010005652">
    <property type="protein sequence ID" value="KAK3066980.1"/>
    <property type="molecule type" value="Genomic_DNA"/>
</dbReference>
<organism evidence="1 2">
    <name type="scientific">Coniosporium uncinatum</name>
    <dbReference type="NCBI Taxonomy" id="93489"/>
    <lineage>
        <taxon>Eukaryota</taxon>
        <taxon>Fungi</taxon>
        <taxon>Dikarya</taxon>
        <taxon>Ascomycota</taxon>
        <taxon>Pezizomycotina</taxon>
        <taxon>Dothideomycetes</taxon>
        <taxon>Dothideomycetes incertae sedis</taxon>
        <taxon>Coniosporium</taxon>
    </lineage>
</organism>
<protein>
    <submittedName>
        <fullName evidence="1">Uncharacterized protein</fullName>
    </submittedName>
</protein>
<evidence type="ECO:0000313" key="2">
    <source>
        <dbReference type="Proteomes" id="UP001186974"/>
    </source>
</evidence>
<reference evidence="1" key="1">
    <citation type="submission" date="2024-09" db="EMBL/GenBank/DDBJ databases">
        <title>Black Yeasts Isolated from many extreme environments.</title>
        <authorList>
            <person name="Coleine C."/>
            <person name="Stajich J.E."/>
            <person name="Selbmann L."/>
        </authorList>
    </citation>
    <scope>NUCLEOTIDE SEQUENCE</scope>
    <source>
        <strain evidence="1">CCFEE 5737</strain>
    </source>
</reference>
<evidence type="ECO:0000313" key="1">
    <source>
        <dbReference type="EMBL" id="KAK3066980.1"/>
    </source>
</evidence>
<feature type="non-terminal residue" evidence="1">
    <location>
        <position position="220"/>
    </location>
</feature>
<gene>
    <name evidence="1" type="ORF">LTS18_001372</name>
</gene>
<accession>A0ACC3DES2</accession>
<name>A0ACC3DES2_9PEZI</name>